<dbReference type="PRINTS" id="PR00634">
    <property type="entry name" value="BETALLERGEN"/>
</dbReference>
<dbReference type="PANTHER" id="PTHR31213">
    <property type="entry name" value="OS08G0374000 PROTEIN-RELATED"/>
    <property type="match status" value="1"/>
</dbReference>
<evidence type="ECO:0000256" key="1">
    <source>
        <dbReference type="ARBA" id="ARBA00009744"/>
    </source>
</evidence>
<sequence length="160" mass="17631">MGIITVTDEYTSPIPHTRIFKSLILDADNLIPKLLPQIIKGIEIVEGDGGAGTIKQMNFAEGTQFKSIKHRIDEIDVAKCIYNYTLIEGDALGDKLEKISYEAKFEASPEGGTISTMTSKYYVLDDAAISEEEIKAGKEKAIGIYKAVEAYLLQNPHAYV</sequence>
<protein>
    <recommendedName>
        <fullName evidence="2">Bet v I/Major latex protein domain-containing protein</fullName>
    </recommendedName>
</protein>
<accession>A0ABD2YQ88</accession>
<dbReference type="AlphaFoldDB" id="A0ABD2YQ88"/>
<gene>
    <name evidence="3" type="ORF">ACH5RR_033517</name>
</gene>
<dbReference type="InterPro" id="IPR023393">
    <property type="entry name" value="START-like_dom_sf"/>
</dbReference>
<dbReference type="Gene3D" id="3.30.530.20">
    <property type="match status" value="1"/>
</dbReference>
<dbReference type="Pfam" id="PF00407">
    <property type="entry name" value="Bet_v_1"/>
    <property type="match status" value="1"/>
</dbReference>
<name>A0ABD2YQ88_9GENT</name>
<feature type="domain" description="Bet v I/Major latex protein" evidence="2">
    <location>
        <begin position="5"/>
        <end position="155"/>
    </location>
</feature>
<keyword evidence="4" id="KW-1185">Reference proteome</keyword>
<evidence type="ECO:0000259" key="2">
    <source>
        <dbReference type="Pfam" id="PF00407"/>
    </source>
</evidence>
<dbReference type="PANTHER" id="PTHR31213:SF70">
    <property type="entry name" value="MAJOR ALLERGEN PRU AR 1-LIKE"/>
    <property type="match status" value="1"/>
</dbReference>
<dbReference type="InterPro" id="IPR024949">
    <property type="entry name" value="Bet_v_I_allergen"/>
</dbReference>
<reference evidence="3 4" key="1">
    <citation type="submission" date="2024-11" db="EMBL/GenBank/DDBJ databases">
        <title>A near-complete genome assembly of Cinchona calisaya.</title>
        <authorList>
            <person name="Lian D.C."/>
            <person name="Zhao X.W."/>
            <person name="Wei L."/>
        </authorList>
    </citation>
    <scope>NUCLEOTIDE SEQUENCE [LARGE SCALE GENOMIC DNA]</scope>
    <source>
        <tissue evidence="3">Nenye</tissue>
    </source>
</reference>
<dbReference type="InterPro" id="IPR050279">
    <property type="entry name" value="Plant_def-hormone_signal"/>
</dbReference>
<dbReference type="FunFam" id="3.30.530.20:FF:000007">
    <property type="entry name" value="Major pollen allergen Bet v 1-A"/>
    <property type="match status" value="1"/>
</dbReference>
<organism evidence="3 4">
    <name type="scientific">Cinchona calisaya</name>
    <dbReference type="NCBI Taxonomy" id="153742"/>
    <lineage>
        <taxon>Eukaryota</taxon>
        <taxon>Viridiplantae</taxon>
        <taxon>Streptophyta</taxon>
        <taxon>Embryophyta</taxon>
        <taxon>Tracheophyta</taxon>
        <taxon>Spermatophyta</taxon>
        <taxon>Magnoliopsida</taxon>
        <taxon>eudicotyledons</taxon>
        <taxon>Gunneridae</taxon>
        <taxon>Pentapetalae</taxon>
        <taxon>asterids</taxon>
        <taxon>lamiids</taxon>
        <taxon>Gentianales</taxon>
        <taxon>Rubiaceae</taxon>
        <taxon>Cinchonoideae</taxon>
        <taxon>Cinchoneae</taxon>
        <taxon>Cinchona</taxon>
    </lineage>
</organism>
<evidence type="ECO:0000313" key="3">
    <source>
        <dbReference type="EMBL" id="KAL3508135.1"/>
    </source>
</evidence>
<proteinExistence type="inferred from homology"/>
<comment type="caution">
    <text evidence="3">The sequence shown here is derived from an EMBL/GenBank/DDBJ whole genome shotgun (WGS) entry which is preliminary data.</text>
</comment>
<evidence type="ECO:0000313" key="4">
    <source>
        <dbReference type="Proteomes" id="UP001630127"/>
    </source>
</evidence>
<dbReference type="CDD" id="cd07816">
    <property type="entry name" value="Bet_v1-like"/>
    <property type="match status" value="1"/>
</dbReference>
<dbReference type="Proteomes" id="UP001630127">
    <property type="component" value="Unassembled WGS sequence"/>
</dbReference>
<dbReference type="SUPFAM" id="SSF55961">
    <property type="entry name" value="Bet v1-like"/>
    <property type="match status" value="1"/>
</dbReference>
<dbReference type="EMBL" id="JBJUIK010000013">
    <property type="protein sequence ID" value="KAL3508135.1"/>
    <property type="molecule type" value="Genomic_DNA"/>
</dbReference>
<dbReference type="InterPro" id="IPR000916">
    <property type="entry name" value="Bet_v_I/MLP"/>
</dbReference>
<comment type="similarity">
    <text evidence="1">Belongs to the BetVI family.</text>
</comment>